<dbReference type="Proteomes" id="UP000654913">
    <property type="component" value="Chromosome 5"/>
</dbReference>
<reference evidence="3" key="1">
    <citation type="submission" date="2021-01" db="EMBL/GenBank/DDBJ databases">
        <authorList>
            <consortium name="Aspergillus puulaauensis MK2 genome sequencing consortium"/>
            <person name="Kazuki M."/>
            <person name="Futagami T."/>
        </authorList>
    </citation>
    <scope>NUCLEOTIDE SEQUENCE</scope>
    <source>
        <strain evidence="3">MK2</strain>
    </source>
</reference>
<reference evidence="3" key="2">
    <citation type="submission" date="2021-02" db="EMBL/GenBank/DDBJ databases">
        <title>Aspergillus puulaauensis MK2 genome sequence.</title>
        <authorList>
            <person name="Futagami T."/>
            <person name="Mori K."/>
            <person name="Kadooka C."/>
            <person name="Tanaka T."/>
        </authorList>
    </citation>
    <scope>NUCLEOTIDE SEQUENCE</scope>
    <source>
        <strain evidence="3">MK2</strain>
    </source>
</reference>
<feature type="compositionally biased region" description="Basic and acidic residues" evidence="1">
    <location>
        <begin position="164"/>
        <end position="176"/>
    </location>
</feature>
<evidence type="ECO:0000256" key="1">
    <source>
        <dbReference type="SAM" id="MobiDB-lite"/>
    </source>
</evidence>
<dbReference type="KEGG" id="apuu:APUU_50483S"/>
<feature type="region of interest" description="Disordered" evidence="1">
    <location>
        <begin position="82"/>
        <end position="184"/>
    </location>
</feature>
<dbReference type="AlphaFoldDB" id="A0A7R7XQZ6"/>
<feature type="region of interest" description="Disordered" evidence="1">
    <location>
        <begin position="36"/>
        <end position="67"/>
    </location>
</feature>
<proteinExistence type="predicted"/>
<dbReference type="RefSeq" id="XP_041557966.1">
    <property type="nucleotide sequence ID" value="XM_041705486.1"/>
</dbReference>
<gene>
    <name evidence="3" type="ORF">APUU_50483S</name>
</gene>
<feature type="chain" id="PRO_5031050611" evidence="2">
    <location>
        <begin position="25"/>
        <end position="212"/>
    </location>
</feature>
<evidence type="ECO:0000313" key="3">
    <source>
        <dbReference type="EMBL" id="BCS25772.1"/>
    </source>
</evidence>
<feature type="compositionally biased region" description="Low complexity" evidence="1">
    <location>
        <begin position="36"/>
        <end position="45"/>
    </location>
</feature>
<keyword evidence="4" id="KW-1185">Reference proteome</keyword>
<protein>
    <submittedName>
        <fullName evidence="3">Uncharacterized protein</fullName>
    </submittedName>
</protein>
<evidence type="ECO:0000256" key="2">
    <source>
        <dbReference type="SAM" id="SignalP"/>
    </source>
</evidence>
<sequence length="212" mass="22949">MTPTTSWPSLLLSFTLLFSPLATSIPIPVPAKDSNCNNLNPSSSPETGLQPRSPIPDPRMIPNQTDGVARILAGLGLQKLASLNKLDPEDDAEKQKQEQEQAEKEQDAAPIDDSQSNTPTVTAHDNKPTGSQPVNSQTTQTTQSSQPSRTEPVHGNNTQAPESAKPKDSGKAKDLNTLDPATNTDDYLQSLFERLRAKIREAFNSSDEVTLH</sequence>
<evidence type="ECO:0000313" key="4">
    <source>
        <dbReference type="Proteomes" id="UP000654913"/>
    </source>
</evidence>
<accession>A0A7R7XQZ6</accession>
<name>A0A7R7XQZ6_9EURO</name>
<dbReference type="OrthoDB" id="4507994at2759"/>
<feature type="signal peptide" evidence="2">
    <location>
        <begin position="1"/>
        <end position="24"/>
    </location>
</feature>
<keyword evidence="2" id="KW-0732">Signal</keyword>
<feature type="compositionally biased region" description="Low complexity" evidence="1">
    <location>
        <begin position="131"/>
        <end position="150"/>
    </location>
</feature>
<dbReference type="GeneID" id="64975777"/>
<feature type="compositionally biased region" description="Polar residues" evidence="1">
    <location>
        <begin position="113"/>
        <end position="123"/>
    </location>
</feature>
<dbReference type="EMBL" id="AP024447">
    <property type="protein sequence ID" value="BCS25772.1"/>
    <property type="molecule type" value="Genomic_DNA"/>
</dbReference>
<feature type="compositionally biased region" description="Basic and acidic residues" evidence="1">
    <location>
        <begin position="93"/>
        <end position="107"/>
    </location>
</feature>
<organism evidence="3 4">
    <name type="scientific">Aspergillus puulaauensis</name>
    <dbReference type="NCBI Taxonomy" id="1220207"/>
    <lineage>
        <taxon>Eukaryota</taxon>
        <taxon>Fungi</taxon>
        <taxon>Dikarya</taxon>
        <taxon>Ascomycota</taxon>
        <taxon>Pezizomycotina</taxon>
        <taxon>Eurotiomycetes</taxon>
        <taxon>Eurotiomycetidae</taxon>
        <taxon>Eurotiales</taxon>
        <taxon>Aspergillaceae</taxon>
        <taxon>Aspergillus</taxon>
    </lineage>
</organism>